<gene>
    <name evidence="3" type="ORF">FRX31_031207</name>
</gene>
<evidence type="ECO:0000313" key="3">
    <source>
        <dbReference type="EMBL" id="KAF5179206.1"/>
    </source>
</evidence>
<feature type="non-terminal residue" evidence="3">
    <location>
        <position position="1"/>
    </location>
</feature>
<dbReference type="Proteomes" id="UP000554482">
    <property type="component" value="Unassembled WGS sequence"/>
</dbReference>
<dbReference type="AlphaFoldDB" id="A0A7J6V2L6"/>
<feature type="region of interest" description="Disordered" evidence="2">
    <location>
        <begin position="147"/>
        <end position="188"/>
    </location>
</feature>
<feature type="compositionally biased region" description="Acidic residues" evidence="2">
    <location>
        <begin position="168"/>
        <end position="188"/>
    </location>
</feature>
<keyword evidence="1" id="KW-0175">Coiled coil</keyword>
<feature type="compositionally biased region" description="Acidic residues" evidence="2">
    <location>
        <begin position="151"/>
        <end position="162"/>
    </location>
</feature>
<evidence type="ECO:0000256" key="1">
    <source>
        <dbReference type="SAM" id="Coils"/>
    </source>
</evidence>
<name>A0A7J6V2L6_THATH</name>
<evidence type="ECO:0000256" key="2">
    <source>
        <dbReference type="SAM" id="MobiDB-lite"/>
    </source>
</evidence>
<reference evidence="3 4" key="1">
    <citation type="submission" date="2020-06" db="EMBL/GenBank/DDBJ databases">
        <title>Transcriptomic and genomic resources for Thalictrum thalictroides and T. hernandezii: Facilitating candidate gene discovery in an emerging model plant lineage.</title>
        <authorList>
            <person name="Arias T."/>
            <person name="Riano-Pachon D.M."/>
            <person name="Di Stilio V.S."/>
        </authorList>
    </citation>
    <scope>NUCLEOTIDE SEQUENCE [LARGE SCALE GENOMIC DNA]</scope>
    <source>
        <strain evidence="4">cv. WT478/WT964</strain>
        <tissue evidence="3">Leaves</tissue>
    </source>
</reference>
<sequence>MAGGGNQMQERVSRIETALANLVVETTSDAQNNGDSVLPSLLARLEALEKRNEKLVAQVEGMADAFEKLVENASVELGVLKRAVNNTNQLNVLRRKVPEPMAFADFKAHTSSSAEDGEKKDMGKIRSKGCFICDGLHLAKACPKREKLDVLETEGESDEESEEVSKEDSDEGSEGDSDEEFEGEEAVA</sequence>
<proteinExistence type="predicted"/>
<comment type="caution">
    <text evidence="3">The sequence shown here is derived from an EMBL/GenBank/DDBJ whole genome shotgun (WGS) entry which is preliminary data.</text>
</comment>
<dbReference type="OrthoDB" id="1939000at2759"/>
<keyword evidence="4" id="KW-1185">Reference proteome</keyword>
<evidence type="ECO:0000313" key="4">
    <source>
        <dbReference type="Proteomes" id="UP000554482"/>
    </source>
</evidence>
<organism evidence="3 4">
    <name type="scientific">Thalictrum thalictroides</name>
    <name type="common">Rue-anemone</name>
    <name type="synonym">Anemone thalictroides</name>
    <dbReference type="NCBI Taxonomy" id="46969"/>
    <lineage>
        <taxon>Eukaryota</taxon>
        <taxon>Viridiplantae</taxon>
        <taxon>Streptophyta</taxon>
        <taxon>Embryophyta</taxon>
        <taxon>Tracheophyta</taxon>
        <taxon>Spermatophyta</taxon>
        <taxon>Magnoliopsida</taxon>
        <taxon>Ranunculales</taxon>
        <taxon>Ranunculaceae</taxon>
        <taxon>Thalictroideae</taxon>
        <taxon>Thalictrum</taxon>
    </lineage>
</organism>
<protein>
    <submittedName>
        <fullName evidence="3">Uncharacterized protein</fullName>
    </submittedName>
</protein>
<feature type="coiled-coil region" evidence="1">
    <location>
        <begin position="38"/>
        <end position="65"/>
    </location>
</feature>
<dbReference type="EMBL" id="JABWDY010039125">
    <property type="protein sequence ID" value="KAF5179206.1"/>
    <property type="molecule type" value="Genomic_DNA"/>
</dbReference>
<accession>A0A7J6V2L6</accession>